<protein>
    <submittedName>
        <fullName evidence="1">Uncharacterized protein</fullName>
    </submittedName>
</protein>
<comment type="caution">
    <text evidence="1">The sequence shown here is derived from an EMBL/GenBank/DDBJ whole genome shotgun (WGS) entry which is preliminary data.</text>
</comment>
<dbReference type="EMBL" id="JABFAD010000013">
    <property type="protein sequence ID" value="MBA0816581.1"/>
    <property type="molecule type" value="Genomic_DNA"/>
</dbReference>
<organism evidence="1 2">
    <name type="scientific">Gossypium harknessii</name>
    <dbReference type="NCBI Taxonomy" id="34285"/>
    <lineage>
        <taxon>Eukaryota</taxon>
        <taxon>Viridiplantae</taxon>
        <taxon>Streptophyta</taxon>
        <taxon>Embryophyta</taxon>
        <taxon>Tracheophyta</taxon>
        <taxon>Spermatophyta</taxon>
        <taxon>Magnoliopsida</taxon>
        <taxon>eudicotyledons</taxon>
        <taxon>Gunneridae</taxon>
        <taxon>Pentapetalae</taxon>
        <taxon>rosids</taxon>
        <taxon>malvids</taxon>
        <taxon>Malvales</taxon>
        <taxon>Malvaceae</taxon>
        <taxon>Malvoideae</taxon>
        <taxon>Gossypium</taxon>
    </lineage>
</organism>
<accession>A0A7J9I3A2</accession>
<proteinExistence type="predicted"/>
<evidence type="ECO:0000313" key="1">
    <source>
        <dbReference type="EMBL" id="MBA0816581.1"/>
    </source>
</evidence>
<name>A0A7J9I3A2_9ROSI</name>
<keyword evidence="2" id="KW-1185">Reference proteome</keyword>
<evidence type="ECO:0000313" key="2">
    <source>
        <dbReference type="Proteomes" id="UP000593560"/>
    </source>
</evidence>
<reference evidence="1 2" key="1">
    <citation type="journal article" date="2019" name="Genome Biol. Evol.">
        <title>Insights into the evolution of the New World diploid cottons (Gossypium, subgenus Houzingenia) based on genome sequencing.</title>
        <authorList>
            <person name="Grover C.E."/>
            <person name="Arick M.A. 2nd"/>
            <person name="Thrash A."/>
            <person name="Conover J.L."/>
            <person name="Sanders W.S."/>
            <person name="Peterson D.G."/>
            <person name="Frelichowski J.E."/>
            <person name="Scheffler J.A."/>
            <person name="Scheffler B.E."/>
            <person name="Wendel J.F."/>
        </authorList>
    </citation>
    <scope>NUCLEOTIDE SEQUENCE [LARGE SCALE GENOMIC DNA]</scope>
    <source>
        <strain evidence="1">0</strain>
        <tissue evidence="1">Leaf</tissue>
    </source>
</reference>
<dbReference type="AlphaFoldDB" id="A0A7J9I3A2"/>
<feature type="non-terminal residue" evidence="1">
    <location>
        <position position="41"/>
    </location>
</feature>
<sequence>MKSNQVASLIAKMSSDGKKGIQVVEDKPRELIDTLEKDKAS</sequence>
<gene>
    <name evidence="1" type="ORF">Gohar_001228</name>
</gene>
<dbReference type="Proteomes" id="UP000593560">
    <property type="component" value="Unassembled WGS sequence"/>
</dbReference>